<sequence length="130" mass="14197">MTETNRQRILDANGIDAVLSAMQAFPQHSGVQKRSCWALLTLAGSDLMCDNIAMRGGLGAIIAAMLNCPADEHVQHYGSWALVNLLSGTERLQNFARREGVQEIAQAAHACFPEHEGIQEKTLEILRLLG</sequence>
<comment type="caution">
    <text evidence="2">The sequence shown here is derived from an EMBL/GenBank/DDBJ whole genome shotgun (WGS) entry which is preliminary data.</text>
</comment>
<protein>
    <submittedName>
        <fullName evidence="2">Protein aardvark</fullName>
    </submittedName>
</protein>
<evidence type="ECO:0000313" key="2">
    <source>
        <dbReference type="EMBL" id="KAK1939143.1"/>
    </source>
</evidence>
<name>A0AAD9LJJ6_9STRA</name>
<dbReference type="AlphaFoldDB" id="A0AAD9LJJ6"/>
<dbReference type="Gene3D" id="1.25.10.10">
    <property type="entry name" value="Leucine-rich Repeat Variant"/>
    <property type="match status" value="1"/>
</dbReference>
<dbReference type="Proteomes" id="UP001259832">
    <property type="component" value="Unassembled WGS sequence"/>
</dbReference>
<dbReference type="SMART" id="SM00185">
    <property type="entry name" value="ARM"/>
    <property type="match status" value="2"/>
</dbReference>
<dbReference type="PANTHER" id="PTHR22895">
    <property type="entry name" value="ARMADILLO REPEAT-CONTAINING PROTEIN 6"/>
    <property type="match status" value="1"/>
</dbReference>
<dbReference type="PANTHER" id="PTHR22895:SF0">
    <property type="entry name" value="ARMADILLO REPEAT-CONTAINING PROTEIN 6"/>
    <property type="match status" value="1"/>
</dbReference>
<keyword evidence="3" id="KW-1185">Reference proteome</keyword>
<dbReference type="InterPro" id="IPR000225">
    <property type="entry name" value="Armadillo"/>
</dbReference>
<dbReference type="EMBL" id="JASMQC010000016">
    <property type="protein sequence ID" value="KAK1939143.1"/>
    <property type="molecule type" value="Genomic_DNA"/>
</dbReference>
<dbReference type="InterPro" id="IPR016024">
    <property type="entry name" value="ARM-type_fold"/>
</dbReference>
<accession>A0AAD9LJJ6</accession>
<evidence type="ECO:0000256" key="1">
    <source>
        <dbReference type="ARBA" id="ARBA00022737"/>
    </source>
</evidence>
<evidence type="ECO:0000313" key="3">
    <source>
        <dbReference type="Proteomes" id="UP001259832"/>
    </source>
</evidence>
<gene>
    <name evidence="2" type="ORF">P3T76_008527</name>
</gene>
<reference evidence="2" key="1">
    <citation type="submission" date="2023-08" db="EMBL/GenBank/DDBJ databases">
        <title>Reference Genome Resource for the Citrus Pathogen Phytophthora citrophthora.</title>
        <authorList>
            <person name="Moller H."/>
            <person name="Coetzee B."/>
            <person name="Rose L.J."/>
            <person name="Van Niekerk J.M."/>
        </authorList>
    </citation>
    <scope>NUCLEOTIDE SEQUENCE</scope>
    <source>
        <strain evidence="2">STE-U-9442</strain>
    </source>
</reference>
<dbReference type="SUPFAM" id="SSF48371">
    <property type="entry name" value="ARM repeat"/>
    <property type="match status" value="1"/>
</dbReference>
<proteinExistence type="predicted"/>
<keyword evidence="1" id="KW-0677">Repeat</keyword>
<organism evidence="2 3">
    <name type="scientific">Phytophthora citrophthora</name>
    <dbReference type="NCBI Taxonomy" id="4793"/>
    <lineage>
        <taxon>Eukaryota</taxon>
        <taxon>Sar</taxon>
        <taxon>Stramenopiles</taxon>
        <taxon>Oomycota</taxon>
        <taxon>Peronosporomycetes</taxon>
        <taxon>Peronosporales</taxon>
        <taxon>Peronosporaceae</taxon>
        <taxon>Phytophthora</taxon>
    </lineage>
</organism>
<dbReference type="InterPro" id="IPR011989">
    <property type="entry name" value="ARM-like"/>
</dbReference>